<proteinExistence type="predicted"/>
<gene>
    <name evidence="2" type="ORF">TNIN_348611</name>
</gene>
<dbReference type="Proteomes" id="UP000886998">
    <property type="component" value="Unassembled WGS sequence"/>
</dbReference>
<organism evidence="2 3">
    <name type="scientific">Trichonephila inaurata madagascariensis</name>
    <dbReference type="NCBI Taxonomy" id="2747483"/>
    <lineage>
        <taxon>Eukaryota</taxon>
        <taxon>Metazoa</taxon>
        <taxon>Ecdysozoa</taxon>
        <taxon>Arthropoda</taxon>
        <taxon>Chelicerata</taxon>
        <taxon>Arachnida</taxon>
        <taxon>Araneae</taxon>
        <taxon>Araneomorphae</taxon>
        <taxon>Entelegynae</taxon>
        <taxon>Araneoidea</taxon>
        <taxon>Nephilidae</taxon>
        <taxon>Trichonephila</taxon>
        <taxon>Trichonephila inaurata</taxon>
    </lineage>
</organism>
<keyword evidence="3" id="KW-1185">Reference proteome</keyword>
<evidence type="ECO:0000313" key="2">
    <source>
        <dbReference type="EMBL" id="GFY71988.1"/>
    </source>
</evidence>
<comment type="caution">
    <text evidence="2">The sequence shown here is derived from an EMBL/GenBank/DDBJ whole genome shotgun (WGS) entry which is preliminary data.</text>
</comment>
<protein>
    <submittedName>
        <fullName evidence="2">Uncharacterized protein</fullName>
    </submittedName>
</protein>
<feature type="compositionally biased region" description="Polar residues" evidence="1">
    <location>
        <begin position="54"/>
        <end position="81"/>
    </location>
</feature>
<accession>A0A8X7CKL7</accession>
<feature type="region of interest" description="Disordered" evidence="1">
    <location>
        <begin position="53"/>
        <end position="81"/>
    </location>
</feature>
<sequence>MCEALDLKDKFVPLPGATALPQTPHRGVDQTTTVPVVGSFFCVEDVPGVGSSIHLRSTTHPNNSFSKAQQADSSGTVSCRF</sequence>
<reference evidence="2" key="1">
    <citation type="submission" date="2020-08" db="EMBL/GenBank/DDBJ databases">
        <title>Multicomponent nature underlies the extraordinary mechanical properties of spider dragline silk.</title>
        <authorList>
            <person name="Kono N."/>
            <person name="Nakamura H."/>
            <person name="Mori M."/>
            <person name="Yoshida Y."/>
            <person name="Ohtoshi R."/>
            <person name="Malay A.D."/>
            <person name="Moran D.A.P."/>
            <person name="Tomita M."/>
            <person name="Numata K."/>
            <person name="Arakawa K."/>
        </authorList>
    </citation>
    <scope>NUCLEOTIDE SEQUENCE</scope>
</reference>
<evidence type="ECO:0000256" key="1">
    <source>
        <dbReference type="SAM" id="MobiDB-lite"/>
    </source>
</evidence>
<evidence type="ECO:0000313" key="3">
    <source>
        <dbReference type="Proteomes" id="UP000886998"/>
    </source>
</evidence>
<name>A0A8X7CKL7_9ARAC</name>
<dbReference type="AlphaFoldDB" id="A0A8X7CKL7"/>
<dbReference type="OrthoDB" id="10411445at2759"/>
<dbReference type="EMBL" id="BMAV01019199">
    <property type="protein sequence ID" value="GFY71988.1"/>
    <property type="molecule type" value="Genomic_DNA"/>
</dbReference>